<protein>
    <submittedName>
        <fullName evidence="3">LPS-assembly protein LptD @ Organic solvent tolerance protein</fullName>
    </submittedName>
</protein>
<dbReference type="InterPro" id="IPR045659">
    <property type="entry name" value="LptD_2"/>
</dbReference>
<dbReference type="EMBL" id="UOEP01000208">
    <property type="protein sequence ID" value="VAW24252.1"/>
    <property type="molecule type" value="Genomic_DNA"/>
</dbReference>
<reference evidence="3" key="1">
    <citation type="submission" date="2018-06" db="EMBL/GenBank/DDBJ databases">
        <authorList>
            <person name="Zhirakovskaya E."/>
        </authorList>
    </citation>
    <scope>NUCLEOTIDE SEQUENCE</scope>
</reference>
<sequence length="893" mass="101323">MYKTTLTYIFFLFAGIVFGQEPLTSQSRADTLPGIIGNPFLVPIDTQATSMNLPKRDTSRRMAIDEPVKYSAEDSMIISAGGEKAYLYNNAKVTFKDIELSAYYIELDLKTKEVYAEGFTDTSGVVIGAPVFKDGGEEFESKTLRYNFISQKGIITDVKSAQGEGYIHSAWTKKISPDEYILRDGKYTTCDASHPHFYLHLTKAKVIQNKKIVTGPAYMVLEDLPLYFAIIPFGYFPSTPTYSSGIIMPTYGEEQNRGFFLRDGGYYWAAGQYFDLAVTGDIYSKGSWATSVQSKYKLKYHFSGSFGIDYTVNAYGDKALGTFNKTPQLRISWSHSQDAKANPNRTFSASVNFSTSGYDKQNALSAQNYLTTQKSSSISYSKKWENLPFSMTANLRHSQNSRDSTLTLSLPEMTFSMTKIYPFKRKNRVGKVKWYEKFGVSYTANMRNTITAREDEILKKSLTKDWKNGIKHNTSISLPNFNLMKYINFSPSFSYNEIWYFRTQKKTYDANNIYYDRFNKPTHVRTDTISGLKRNFQYGYSLSASTNIYGNFVPLNPNSRIKGIRHKMTPSLSFNYRPDFGNPNFGFWKQVQADSTGRTEYYDIFEGGIYGGAPSRGASGSISLSVSNNLEMKVQDTKSDSTDTKEKFRKVKLLDNLSFGTSYNLVADSFNLSVINIRGRTTVKGVNVNFGSILDPYMISPEDSVTLIDEYAWNHKKGLAKLGRITRANLSFGMSFKSKKGGKKEGKGVGREVGEEDTPPDEGPEEAPLPGSTPSYSEFDIPWDFRFDYTFGYTRRTPYEKPRITQTLSLSGSAKITQKWSIQMNTNYDIAAGEFSFTTFNVSRNLHCWRMVFNFVPFGFRKSYSFTLSANSAMLKDLKIMKNKSNYDYNYNY</sequence>
<dbReference type="InterPro" id="IPR050218">
    <property type="entry name" value="LptD"/>
</dbReference>
<dbReference type="PANTHER" id="PTHR30189:SF1">
    <property type="entry name" value="LPS-ASSEMBLY PROTEIN LPTD"/>
    <property type="match status" value="1"/>
</dbReference>
<dbReference type="Pfam" id="PF19838">
    <property type="entry name" value="LptD_2"/>
    <property type="match status" value="1"/>
</dbReference>
<dbReference type="GO" id="GO:1990351">
    <property type="term" value="C:transporter complex"/>
    <property type="evidence" value="ECO:0007669"/>
    <property type="project" value="TreeGrafter"/>
</dbReference>
<proteinExistence type="predicted"/>
<gene>
    <name evidence="3" type="ORF">MNBD_BACTEROID01-1197</name>
</gene>
<dbReference type="PANTHER" id="PTHR30189">
    <property type="entry name" value="LPS-ASSEMBLY PROTEIN"/>
    <property type="match status" value="1"/>
</dbReference>
<feature type="region of interest" description="Disordered" evidence="1">
    <location>
        <begin position="737"/>
        <end position="773"/>
    </location>
</feature>
<feature type="compositionally biased region" description="Basic and acidic residues" evidence="1">
    <location>
        <begin position="743"/>
        <end position="753"/>
    </location>
</feature>
<evidence type="ECO:0000259" key="2">
    <source>
        <dbReference type="Pfam" id="PF19838"/>
    </source>
</evidence>
<dbReference type="GO" id="GO:0009279">
    <property type="term" value="C:cell outer membrane"/>
    <property type="evidence" value="ECO:0007669"/>
    <property type="project" value="TreeGrafter"/>
</dbReference>
<accession>A0A3B0UCH9</accession>
<evidence type="ECO:0000256" key="1">
    <source>
        <dbReference type="SAM" id="MobiDB-lite"/>
    </source>
</evidence>
<evidence type="ECO:0000313" key="3">
    <source>
        <dbReference type="EMBL" id="VAW24252.1"/>
    </source>
</evidence>
<name>A0A3B0UCH9_9ZZZZ</name>
<feature type="compositionally biased region" description="Acidic residues" evidence="1">
    <location>
        <begin position="754"/>
        <end position="765"/>
    </location>
</feature>
<organism evidence="3">
    <name type="scientific">hydrothermal vent metagenome</name>
    <dbReference type="NCBI Taxonomy" id="652676"/>
    <lineage>
        <taxon>unclassified sequences</taxon>
        <taxon>metagenomes</taxon>
        <taxon>ecological metagenomes</taxon>
    </lineage>
</organism>
<feature type="domain" description="LPS-assembly protein LptD central" evidence="2">
    <location>
        <begin position="212"/>
        <end position="697"/>
    </location>
</feature>
<dbReference type="AlphaFoldDB" id="A0A3B0UCH9"/>